<gene>
    <name evidence="3" type="ORF">OS493_013378</name>
</gene>
<name>A0A9W9YDQ0_9CNID</name>
<feature type="region of interest" description="Disordered" evidence="1">
    <location>
        <begin position="75"/>
        <end position="105"/>
    </location>
</feature>
<evidence type="ECO:0000313" key="3">
    <source>
        <dbReference type="EMBL" id="KAJ7336008.1"/>
    </source>
</evidence>
<proteinExistence type="predicted"/>
<dbReference type="AlphaFoldDB" id="A0A9W9YDQ0"/>
<dbReference type="InterPro" id="IPR057617">
    <property type="entry name" value="PML_C"/>
</dbReference>
<evidence type="ECO:0000259" key="2">
    <source>
        <dbReference type="Pfam" id="PF25244"/>
    </source>
</evidence>
<evidence type="ECO:0000313" key="4">
    <source>
        <dbReference type="Proteomes" id="UP001163046"/>
    </source>
</evidence>
<protein>
    <recommendedName>
        <fullName evidence="2">PML C-terminal domain-containing protein</fullName>
    </recommendedName>
</protein>
<dbReference type="Pfam" id="PF25244">
    <property type="entry name" value="PML_C"/>
    <property type="match status" value="1"/>
</dbReference>
<organism evidence="3 4">
    <name type="scientific">Desmophyllum pertusum</name>
    <dbReference type="NCBI Taxonomy" id="174260"/>
    <lineage>
        <taxon>Eukaryota</taxon>
        <taxon>Metazoa</taxon>
        <taxon>Cnidaria</taxon>
        <taxon>Anthozoa</taxon>
        <taxon>Hexacorallia</taxon>
        <taxon>Scleractinia</taxon>
        <taxon>Caryophylliina</taxon>
        <taxon>Caryophylliidae</taxon>
        <taxon>Desmophyllum</taxon>
    </lineage>
</organism>
<dbReference type="Proteomes" id="UP001163046">
    <property type="component" value="Unassembled WGS sequence"/>
</dbReference>
<sequence>MKSTSFAFEDMEFLDGRHERTQTFKDKLFSQGDNGLLVKQNTIQKIAESGLCYDDLRNLYNHGGKESLVAILSKAPTNSRSSRSVPRGTKHPGTLSKIIQHFQNK</sequence>
<dbReference type="OrthoDB" id="5976735at2759"/>
<feature type="domain" description="PML C-terminal" evidence="2">
    <location>
        <begin position="37"/>
        <end position="104"/>
    </location>
</feature>
<dbReference type="EMBL" id="MU827783">
    <property type="protein sequence ID" value="KAJ7336008.1"/>
    <property type="molecule type" value="Genomic_DNA"/>
</dbReference>
<reference evidence="3" key="1">
    <citation type="submission" date="2023-01" db="EMBL/GenBank/DDBJ databases">
        <title>Genome assembly of the deep-sea coral Lophelia pertusa.</title>
        <authorList>
            <person name="Herrera S."/>
            <person name="Cordes E."/>
        </authorList>
    </citation>
    <scope>NUCLEOTIDE SEQUENCE</scope>
    <source>
        <strain evidence="3">USNM1676648</strain>
        <tissue evidence="3">Polyp</tissue>
    </source>
</reference>
<comment type="caution">
    <text evidence="3">The sequence shown here is derived from an EMBL/GenBank/DDBJ whole genome shotgun (WGS) entry which is preliminary data.</text>
</comment>
<keyword evidence="4" id="KW-1185">Reference proteome</keyword>
<evidence type="ECO:0000256" key="1">
    <source>
        <dbReference type="SAM" id="MobiDB-lite"/>
    </source>
</evidence>
<feature type="compositionally biased region" description="Polar residues" evidence="1">
    <location>
        <begin position="75"/>
        <end position="84"/>
    </location>
</feature>
<accession>A0A9W9YDQ0</accession>